<accession>A0A7W7HVC1</accession>
<gene>
    <name evidence="1" type="ORF">BJ971_001970</name>
</gene>
<evidence type="ECO:0000313" key="2">
    <source>
        <dbReference type="Proteomes" id="UP000578112"/>
    </source>
</evidence>
<organism evidence="1 2">
    <name type="scientific">Actinoplanes digitatis</name>
    <dbReference type="NCBI Taxonomy" id="1868"/>
    <lineage>
        <taxon>Bacteria</taxon>
        <taxon>Bacillati</taxon>
        <taxon>Actinomycetota</taxon>
        <taxon>Actinomycetes</taxon>
        <taxon>Micromonosporales</taxon>
        <taxon>Micromonosporaceae</taxon>
        <taxon>Actinoplanes</taxon>
    </lineage>
</organism>
<protein>
    <submittedName>
        <fullName evidence="1">Uncharacterized protein</fullName>
    </submittedName>
</protein>
<name>A0A7W7HVC1_9ACTN</name>
<keyword evidence="2" id="KW-1185">Reference proteome</keyword>
<dbReference type="RefSeq" id="WP_184991807.1">
    <property type="nucleotide sequence ID" value="NZ_BOMK01000030.1"/>
</dbReference>
<sequence length="178" mass="19335">MAALSDYRARVSSHYDETLHEVIERVASAGSLGKLDIGALYFWKRIPQGKWAADLMVLPESTVRAITAKAVVAASDPTATIPNAGRAARAALRPLPGFKTGDALASAAIVAAAPDRMAVYDRRAHKGLKRLGLKLANGSDRYSRYMTLIEDLRAELNSHGFGTRTAREIDLALYWLGR</sequence>
<reference evidence="1 2" key="1">
    <citation type="submission" date="2020-08" db="EMBL/GenBank/DDBJ databases">
        <title>Sequencing the genomes of 1000 actinobacteria strains.</title>
        <authorList>
            <person name="Klenk H.-P."/>
        </authorList>
    </citation>
    <scope>NUCLEOTIDE SEQUENCE [LARGE SCALE GENOMIC DNA]</scope>
    <source>
        <strain evidence="1 2">DSM 43149</strain>
    </source>
</reference>
<dbReference type="Proteomes" id="UP000578112">
    <property type="component" value="Unassembled WGS sequence"/>
</dbReference>
<evidence type="ECO:0000313" key="1">
    <source>
        <dbReference type="EMBL" id="MBB4761414.1"/>
    </source>
</evidence>
<proteinExistence type="predicted"/>
<dbReference type="AlphaFoldDB" id="A0A7W7HVC1"/>
<dbReference type="EMBL" id="JACHNH010000001">
    <property type="protein sequence ID" value="MBB4761414.1"/>
    <property type="molecule type" value="Genomic_DNA"/>
</dbReference>
<comment type="caution">
    <text evidence="1">The sequence shown here is derived from an EMBL/GenBank/DDBJ whole genome shotgun (WGS) entry which is preliminary data.</text>
</comment>